<dbReference type="InterPro" id="IPR011013">
    <property type="entry name" value="Gal_mutarotase_sf_dom"/>
</dbReference>
<dbReference type="AlphaFoldDB" id="A0A7H0H8D2"/>
<dbReference type="EMBL" id="CP060789">
    <property type="protein sequence ID" value="QNP56798.1"/>
    <property type="molecule type" value="Genomic_DNA"/>
</dbReference>
<dbReference type="InterPro" id="IPR012341">
    <property type="entry name" value="6hp_glycosidase-like_sf"/>
</dbReference>
<name>A0A7H0H8D2_9ACTN</name>
<dbReference type="Pfam" id="PF03633">
    <property type="entry name" value="Glyco_hydro_65C"/>
    <property type="match status" value="1"/>
</dbReference>
<dbReference type="Gene3D" id="2.60.420.10">
    <property type="entry name" value="Maltose phosphorylase, domain 3"/>
    <property type="match status" value="1"/>
</dbReference>
<dbReference type="Pfam" id="PF03636">
    <property type="entry name" value="Glyco_hydro_65N"/>
    <property type="match status" value="1"/>
</dbReference>
<evidence type="ECO:0000313" key="8">
    <source>
        <dbReference type="EMBL" id="QNP56798.1"/>
    </source>
</evidence>
<evidence type="ECO:0000259" key="5">
    <source>
        <dbReference type="Pfam" id="PF03632"/>
    </source>
</evidence>
<evidence type="ECO:0000259" key="7">
    <source>
        <dbReference type="Pfam" id="PF03636"/>
    </source>
</evidence>
<feature type="domain" description="Glycoside hydrolase family 65 central catalytic" evidence="5">
    <location>
        <begin position="322"/>
        <end position="677"/>
    </location>
</feature>
<dbReference type="PIRSF" id="PIRSF036289">
    <property type="entry name" value="Glycosyl_hydrolase_malt_phosph"/>
    <property type="match status" value="1"/>
</dbReference>
<dbReference type="Gene3D" id="1.50.10.10">
    <property type="match status" value="1"/>
</dbReference>
<dbReference type="NCBIfam" id="NF010380">
    <property type="entry name" value="PRK13807.1"/>
    <property type="match status" value="1"/>
</dbReference>
<dbReference type="GO" id="GO:0016757">
    <property type="term" value="F:glycosyltransferase activity"/>
    <property type="evidence" value="ECO:0007669"/>
    <property type="project" value="UniProtKB-ARBA"/>
</dbReference>
<accession>A0A7H0H8D2</accession>
<feature type="domain" description="Glycoside hydrolase family 65 N-terminal" evidence="7">
    <location>
        <begin position="16"/>
        <end position="265"/>
    </location>
</feature>
<dbReference type="InterPro" id="IPR008928">
    <property type="entry name" value="6-hairpin_glycosidase_sf"/>
</dbReference>
<dbReference type="Proteomes" id="UP000516117">
    <property type="component" value="Chromosome"/>
</dbReference>
<proteinExistence type="inferred from homology"/>
<keyword evidence="9" id="KW-1185">Reference proteome</keyword>
<feature type="binding site" evidence="4">
    <location>
        <begin position="356"/>
        <end position="357"/>
    </location>
    <ligand>
        <name>substrate</name>
    </ligand>
</feature>
<dbReference type="SUPFAM" id="SSF48208">
    <property type="entry name" value="Six-hairpin glycosidases"/>
    <property type="match status" value="1"/>
</dbReference>
<evidence type="ECO:0000256" key="3">
    <source>
        <dbReference type="PIRSR" id="PIRSR036289-50"/>
    </source>
</evidence>
<comment type="similarity">
    <text evidence="1">Belongs to the glycosyl hydrolase 65 family.</text>
</comment>
<feature type="active site" description="Proton donor" evidence="3">
    <location>
        <position position="485"/>
    </location>
</feature>
<gene>
    <name evidence="8" type="ORF">H9L22_05405</name>
</gene>
<dbReference type="PANTHER" id="PTHR11051">
    <property type="entry name" value="GLYCOSYL HYDROLASE-RELATED"/>
    <property type="match status" value="1"/>
</dbReference>
<evidence type="ECO:0000259" key="6">
    <source>
        <dbReference type="Pfam" id="PF03633"/>
    </source>
</evidence>
<dbReference type="InterPro" id="IPR037018">
    <property type="entry name" value="GH65_N"/>
</dbReference>
<dbReference type="GO" id="GO:0030246">
    <property type="term" value="F:carbohydrate binding"/>
    <property type="evidence" value="ECO:0007669"/>
    <property type="project" value="InterPro"/>
</dbReference>
<feature type="binding site" evidence="4">
    <location>
        <begin position="590"/>
        <end position="591"/>
    </location>
    <ligand>
        <name>substrate</name>
    </ligand>
</feature>
<dbReference type="PANTHER" id="PTHR11051:SF14">
    <property type="entry name" value="MALTOSE PHOSPHORYLASE"/>
    <property type="match status" value="1"/>
</dbReference>
<evidence type="ECO:0000256" key="1">
    <source>
        <dbReference type="ARBA" id="ARBA00006768"/>
    </source>
</evidence>
<dbReference type="GO" id="GO:0005975">
    <property type="term" value="P:carbohydrate metabolic process"/>
    <property type="evidence" value="ECO:0007669"/>
    <property type="project" value="InterPro"/>
</dbReference>
<dbReference type="GO" id="GO:0004553">
    <property type="term" value="F:hydrolase activity, hydrolyzing O-glycosyl compounds"/>
    <property type="evidence" value="ECO:0007669"/>
    <property type="project" value="TreeGrafter"/>
</dbReference>
<keyword evidence="8" id="KW-0378">Hydrolase</keyword>
<dbReference type="RefSeq" id="WP_187721897.1">
    <property type="nucleotide sequence ID" value="NZ_BAABBL010000002.1"/>
</dbReference>
<evidence type="ECO:0000256" key="4">
    <source>
        <dbReference type="PIRSR" id="PIRSR036289-51"/>
    </source>
</evidence>
<dbReference type="Pfam" id="PF03632">
    <property type="entry name" value="Glyco_hydro_65m"/>
    <property type="match status" value="1"/>
</dbReference>
<dbReference type="InterPro" id="IPR005196">
    <property type="entry name" value="Glyco_hydro_65_N"/>
</dbReference>
<dbReference type="InterPro" id="IPR005195">
    <property type="entry name" value="Glyco_hydro_65_M"/>
</dbReference>
<dbReference type="SUPFAM" id="SSF74650">
    <property type="entry name" value="Galactose mutarotase-like"/>
    <property type="match status" value="1"/>
</dbReference>
<dbReference type="InterPro" id="IPR017045">
    <property type="entry name" value="Malt_Pase/Glycosyl_Hdrlase"/>
</dbReference>
<reference evidence="8 9" key="1">
    <citation type="submission" date="2020-08" db="EMBL/GenBank/DDBJ databases">
        <title>Genome sequence of Tessaracoccus defluvii JCM 17540T.</title>
        <authorList>
            <person name="Hyun D.-W."/>
            <person name="Bae J.-W."/>
        </authorList>
    </citation>
    <scope>NUCLEOTIDE SEQUENCE [LARGE SCALE GENOMIC DNA]</scope>
    <source>
        <strain evidence="8 9">JCM 17540</strain>
    </source>
</reference>
<dbReference type="KEGG" id="tdf:H9L22_05405"/>
<protein>
    <submittedName>
        <fullName evidence="8">Glycoside hydrolase family 65 protein</fullName>
    </submittedName>
</protein>
<organism evidence="8 9">
    <name type="scientific">Tessaracoccus defluvii</name>
    <dbReference type="NCBI Taxonomy" id="1285901"/>
    <lineage>
        <taxon>Bacteria</taxon>
        <taxon>Bacillati</taxon>
        <taxon>Actinomycetota</taxon>
        <taxon>Actinomycetes</taxon>
        <taxon>Propionibacteriales</taxon>
        <taxon>Propionibacteriaceae</taxon>
        <taxon>Tessaracoccus</taxon>
    </lineage>
</organism>
<evidence type="ECO:0000256" key="2">
    <source>
        <dbReference type="ARBA" id="ARBA00023295"/>
    </source>
</evidence>
<evidence type="ECO:0000313" key="9">
    <source>
        <dbReference type="Proteomes" id="UP000516117"/>
    </source>
</evidence>
<dbReference type="Gene3D" id="2.70.98.40">
    <property type="entry name" value="Glycoside hydrolase, family 65, N-terminal domain"/>
    <property type="match status" value="1"/>
</dbReference>
<keyword evidence="2" id="KW-0326">Glycosidase</keyword>
<sequence length="756" mass="84416">MHERIVEVEPWAVTATRLDGSAIRLLESLTSTANGHFGMRGNFEEGYGGDTHPGTYVAGVWFPDRTRVGWWKNGYPEYFGKVINATNVIAIDLAVDGEKVDLHTGSFNDFRMRLDLRNGLLTRTFDYAVGTARVRVSFERFLSIATPELCLQRVRVTALTDGVAVTATPRLDGDVHNLDSNYNERFWQETARATGAVDLLSLRTVENPFGTPRFTVTTGMRATATGLEAAEVIDQPWQVGRSFAGTLAAGTTAEISKTTALVTTRDIDFPAHAEAVASLLEAADGASFDDHLAAHSARWEERWRRCEVRIDGDAEAQQGIAFNLFHLLSTYYGEDTRLNIGPKGFTGEKYGGATYWDTEAYLVPLYLAVAAPEVAEGLLTYRHRQLPEAQHNARQQGLAGALYPMVTFTGVECHNEWEITFEEIHRNGAIAFAIFNHARYTGDRRYLEGPGLEVLVEISRFWADRVHFSERRGQWMLHGVTGPNEYENNVNNNWYTNYIAAWVLRFTSETLAAVGAGRAEELTVTPDEQARWDEIASGMYLPHDDELGINVQHDTFLDKDLRPVAELPAEQRPLNQKWSWDRILRSPYIKQADVLQGMYLFEEDFTPEELRRNFDFYEPLTVHESSLSPSIHSVIAARIGQPDKAVDLYRRTARLDLDNYNNDTEDGLHITSMSGSWLAIVQGFAGMRVDDQGLSLRPFCPDGWDGYSFTVGIRGSVVGVRVTRGGTELSLIDGVPLTVRVDGEPVEVGPLEASVC</sequence>
<feature type="domain" description="Glycoside hydrolase family 65 C-terminal" evidence="6">
    <location>
        <begin position="687"/>
        <end position="748"/>
    </location>
</feature>
<dbReference type="InterPro" id="IPR005194">
    <property type="entry name" value="Glyco_hydro_65_C"/>
</dbReference>